<protein>
    <submittedName>
        <fullName evidence="2">Uncharacterized protein</fullName>
    </submittedName>
</protein>
<feature type="transmembrane region" description="Helical" evidence="1">
    <location>
        <begin position="28"/>
        <end position="47"/>
    </location>
</feature>
<keyword evidence="1" id="KW-0472">Membrane</keyword>
<dbReference type="Proteomes" id="UP000185557">
    <property type="component" value="Unassembled WGS sequence"/>
</dbReference>
<name>A0A1U7J568_9CYAN</name>
<evidence type="ECO:0000313" key="2">
    <source>
        <dbReference type="EMBL" id="OKH47748.1"/>
    </source>
</evidence>
<dbReference type="STRING" id="549789.NIES30_12240"/>
<accession>A0A1U7J568</accession>
<dbReference type="EMBL" id="MRCG01000008">
    <property type="protein sequence ID" value="OKH47748.1"/>
    <property type="molecule type" value="Genomic_DNA"/>
</dbReference>
<comment type="caution">
    <text evidence="2">The sequence shown here is derived from an EMBL/GenBank/DDBJ whole genome shotgun (WGS) entry which is preliminary data.</text>
</comment>
<proteinExistence type="predicted"/>
<organism evidence="2 3">
    <name type="scientific">Phormidium tenue NIES-30</name>
    <dbReference type="NCBI Taxonomy" id="549789"/>
    <lineage>
        <taxon>Bacteria</taxon>
        <taxon>Bacillati</taxon>
        <taxon>Cyanobacteriota</taxon>
        <taxon>Cyanophyceae</taxon>
        <taxon>Oscillatoriophycideae</taxon>
        <taxon>Oscillatoriales</taxon>
        <taxon>Oscillatoriaceae</taxon>
        <taxon>Phormidium</taxon>
    </lineage>
</organism>
<evidence type="ECO:0000313" key="3">
    <source>
        <dbReference type="Proteomes" id="UP000185557"/>
    </source>
</evidence>
<reference evidence="2 3" key="1">
    <citation type="submission" date="2016-11" db="EMBL/GenBank/DDBJ databases">
        <title>Draft Genome Sequences of Nine Cyanobacterial Strains from Diverse Habitats.</title>
        <authorList>
            <person name="Zhu T."/>
            <person name="Hou S."/>
            <person name="Lu X."/>
            <person name="Hess W.R."/>
        </authorList>
    </citation>
    <scope>NUCLEOTIDE SEQUENCE [LARGE SCALE GENOMIC DNA]</scope>
    <source>
        <strain evidence="2 3">NIES-30</strain>
    </source>
</reference>
<gene>
    <name evidence="2" type="ORF">NIES30_12240</name>
</gene>
<dbReference type="NCBIfam" id="NF038301">
    <property type="entry name" value="EPS_HpsA"/>
    <property type="match status" value="1"/>
</dbReference>
<keyword evidence="1" id="KW-1133">Transmembrane helix</keyword>
<sequence>MVTGLLQLVLLANRPARLARSGFVLPTTVLLVIMVVLTATALTYRSFTRSDMAISQREQQVIANAATPALDRAKAKIEFVFNKDTRLPSGLPTSDFLASMMLTVPYETGVVALPGDPFTLPDETRLDINRDNVLDNAWSFVSSANGETIVYSILADDQGPGTGNTVVVQSPVNQAKANALVTRTGPLATTEATSNCSNARSEAGWQVVNNGDSATLQKNYQINVFVPNANSANRTVESFELQQSRIANRGNKWAAWFRYDMEIFAGPVFNINGAMHTDGNLIVNGGNGSGSFTSYMISSHNSCVYGRQSSEITVADTITTPSGTFQGQIVKGDMGRNVYGGRTTTFHTWTNDNAAPNANRTLETDNDSVSGGVPGDVATNPIILFGLDRHVHTNNSTWNRDNAWDTNPITTERRVFNQRVPKPFVDDFSRADNRWGPKPRYSDNNNALDLTLNGLTVGSRIDNSLDQLTDPVEGLDGYWERQATEYGLRLVVGERLELGNPSGWNYNPATNAIDTTLQDRLYPPNAAPSVGSKIGANEYRQKRSLRDNLAAVQSMVVYHYDHPTGGAYPAACMAMTAHPGTLQTIRNSRDFRNFPGTNAPYPNFLTGTGTNGWEFGFYAETGFGASVQDKTSDLGKALRNLAYFAGDPRGGAPFFPPVQDAVVHPFPYMAMWGDFSPLRRIFDDYLDATTGAVTYANLSSADKATLHSAACTLGMLGYNLQFASDTTKLLTWANTVGGISNQGQIFNQIGTPIWDAFGGGNGGPAAGSLAAQCNLIAANRYDCTNVRPTKEQLIALAGFNANQSRYVDMLSDLTQVERDRTYGFQQSPESTTFGAYEVQRGNQRYLFRFPDNCHPNNTAGTLGPLFNAAAGSGGTTDQKAGVALICASRPKYPSLFYLFPKTAHGQRDGQPLTEEFINPTRTGYILDTAGTAGVNVGASRYQPVEPGTIALAPRLIADWQSPPPGSPLASTSYNPQANHIIGGIGNVREVAFLDKGMFDGREQMGIRVLDIDLKRLTSTTVRGGTDTWLSDIACDPDTQDCDVFTEGIVYAYREDAVREEEIVRPARAGQTIDNCLTVADVISTNCRMITTPGSEQDPPLSGARISLKPVDFYGDPDRRPNGFRLLNGADMSELLTRDVGMTFVTDNSVYVLGNFNLHSTGGTVATIIEEFKSKIGGIDWTMANFYNNRVEDPTNANGIDVRFSQPTTDTWRPVEILSDSFNILTANFLDGAVEDAFIQPRPGSAASNTTSYMNQSRPNAAQNVVRDVSPPVSASTPANSPVWINRNNNAFIGTNPINTAVAASDWTGLGDSEDDRRQNARLVEDGTTDYVNAVVIAGIVPSRPRQSYGGLHNFPRLNEVWSVGNTNRNLQIAGAFFQLNFSTAATGPFEHDAWEPGAAPPNNNDEGLGYYRPPARRWGYDPGLLYYPPAAAARRFVSVDTPRSEYFRELASDDPYIVNLRCATRTGGAFVFNDPTVRGTCPA</sequence>
<keyword evidence="3" id="KW-1185">Reference proteome</keyword>
<evidence type="ECO:0000256" key="1">
    <source>
        <dbReference type="SAM" id="Phobius"/>
    </source>
</evidence>
<keyword evidence="1" id="KW-0812">Transmembrane</keyword>
<dbReference type="InterPro" id="IPR049774">
    <property type="entry name" value="EPS_HpsA-like"/>
</dbReference>